<proteinExistence type="predicted"/>
<name>A0A9X3E189_9HYPH</name>
<dbReference type="AlphaFoldDB" id="A0A9X3E189"/>
<reference evidence="2" key="1">
    <citation type="submission" date="2022-11" db="EMBL/GenBank/DDBJ databases">
        <title>Biodiversity and phylogenetic relationships of bacteria.</title>
        <authorList>
            <person name="Machado R.A.R."/>
            <person name="Bhat A."/>
            <person name="Loulou A."/>
            <person name="Kallel S."/>
        </authorList>
    </citation>
    <scope>NUCLEOTIDE SEQUENCE</scope>
    <source>
        <strain evidence="2">K-TC2</strain>
    </source>
</reference>
<comment type="caution">
    <text evidence="2">The sequence shown here is derived from an EMBL/GenBank/DDBJ whole genome shotgun (WGS) entry which is preliminary data.</text>
</comment>
<evidence type="ECO:0000313" key="2">
    <source>
        <dbReference type="EMBL" id="MCX5569519.1"/>
    </source>
</evidence>
<protein>
    <submittedName>
        <fullName evidence="2">Uncharacterized protein</fullName>
    </submittedName>
</protein>
<feature type="region of interest" description="Disordered" evidence="1">
    <location>
        <begin position="29"/>
        <end position="51"/>
    </location>
</feature>
<keyword evidence="3" id="KW-1185">Reference proteome</keyword>
<accession>A0A9X3E189</accession>
<evidence type="ECO:0000256" key="1">
    <source>
        <dbReference type="SAM" id="MobiDB-lite"/>
    </source>
</evidence>
<dbReference type="EMBL" id="JAPKNK010000003">
    <property type="protein sequence ID" value="MCX5569519.1"/>
    <property type="molecule type" value="Genomic_DNA"/>
</dbReference>
<sequence length="51" mass="5354">MSILALSAIILAFLVFMAAVAWADRQTRNLSSGLQPAQAKASIQAARPARG</sequence>
<gene>
    <name evidence="2" type="ORF">OSH07_09985</name>
</gene>
<dbReference type="Proteomes" id="UP001144805">
    <property type="component" value="Unassembled WGS sequence"/>
</dbReference>
<dbReference type="RefSeq" id="WP_266338484.1">
    <property type="nucleotide sequence ID" value="NZ_JAPKNK010000003.1"/>
</dbReference>
<evidence type="ECO:0000313" key="3">
    <source>
        <dbReference type="Proteomes" id="UP001144805"/>
    </source>
</evidence>
<organism evidence="2 3">
    <name type="scientific">Kaistia nematophila</name>
    <dbReference type="NCBI Taxonomy" id="2994654"/>
    <lineage>
        <taxon>Bacteria</taxon>
        <taxon>Pseudomonadati</taxon>
        <taxon>Pseudomonadota</taxon>
        <taxon>Alphaproteobacteria</taxon>
        <taxon>Hyphomicrobiales</taxon>
        <taxon>Kaistiaceae</taxon>
        <taxon>Kaistia</taxon>
    </lineage>
</organism>